<keyword evidence="3" id="KW-1185">Reference proteome</keyword>
<gene>
    <name evidence="2" type="ORF">ACFSM5_05225</name>
</gene>
<comment type="caution">
    <text evidence="2">The sequence shown here is derived from an EMBL/GenBank/DDBJ whole genome shotgun (WGS) entry which is preliminary data.</text>
</comment>
<proteinExistence type="predicted"/>
<dbReference type="RefSeq" id="WP_379875204.1">
    <property type="nucleotide sequence ID" value="NZ_JBHUIP010000003.1"/>
</dbReference>
<dbReference type="Proteomes" id="UP001597295">
    <property type="component" value="Unassembled WGS sequence"/>
</dbReference>
<reference evidence="3" key="1">
    <citation type="journal article" date="2019" name="Int. J. Syst. Evol. Microbiol.">
        <title>The Global Catalogue of Microorganisms (GCM) 10K type strain sequencing project: providing services to taxonomists for standard genome sequencing and annotation.</title>
        <authorList>
            <consortium name="The Broad Institute Genomics Platform"/>
            <consortium name="The Broad Institute Genome Sequencing Center for Infectious Disease"/>
            <person name="Wu L."/>
            <person name="Ma J."/>
        </authorList>
    </citation>
    <scope>NUCLEOTIDE SEQUENCE [LARGE SCALE GENOMIC DNA]</scope>
    <source>
        <strain evidence="3">CGMCC 1.19062</strain>
    </source>
</reference>
<accession>A0ABW5DNG2</accession>
<dbReference type="EMBL" id="JBHUIP010000003">
    <property type="protein sequence ID" value="MFD2262280.1"/>
    <property type="molecule type" value="Genomic_DNA"/>
</dbReference>
<protein>
    <submittedName>
        <fullName evidence="2">Uncharacterized protein</fullName>
    </submittedName>
</protein>
<organism evidence="2 3">
    <name type="scientific">Lacibacterium aquatile</name>
    <dbReference type="NCBI Taxonomy" id="1168082"/>
    <lineage>
        <taxon>Bacteria</taxon>
        <taxon>Pseudomonadati</taxon>
        <taxon>Pseudomonadota</taxon>
        <taxon>Alphaproteobacteria</taxon>
        <taxon>Rhodospirillales</taxon>
        <taxon>Rhodospirillaceae</taxon>
    </lineage>
</organism>
<sequence length="164" mass="18187">MDKTRLTVFLGGCLFVVVWLLVMRETGPKTGVADYFAPVSITSDIPIGGVTFTRADLVLRVNIDGNLSAARLREVVSEFAASEGLRLEGPNLPERNQRVIITDITVNEHASLIVDQAESNGQTSLWLFVRDQFKTDVAPMRRLFDRLTAKMREAFPEHAIGAVE</sequence>
<keyword evidence="1" id="KW-1133">Transmembrane helix</keyword>
<feature type="transmembrane region" description="Helical" evidence="1">
    <location>
        <begin position="6"/>
        <end position="22"/>
    </location>
</feature>
<keyword evidence="1" id="KW-0812">Transmembrane</keyword>
<evidence type="ECO:0000256" key="1">
    <source>
        <dbReference type="SAM" id="Phobius"/>
    </source>
</evidence>
<evidence type="ECO:0000313" key="2">
    <source>
        <dbReference type="EMBL" id="MFD2262280.1"/>
    </source>
</evidence>
<evidence type="ECO:0000313" key="3">
    <source>
        <dbReference type="Proteomes" id="UP001597295"/>
    </source>
</evidence>
<name>A0ABW5DNG2_9PROT</name>
<keyword evidence="1" id="KW-0472">Membrane</keyword>